<sequence>MERNALQAERLNILTKIKNFERRPLLDEKHEMLQKLERQYNNLMENLWQLEPNPRFDPICKLPSELCRAIIYEV</sequence>
<dbReference type="Proteomes" id="UP000789525">
    <property type="component" value="Unassembled WGS sequence"/>
</dbReference>
<accession>A0ACA9PA45</accession>
<protein>
    <submittedName>
        <fullName evidence="1">1681_t:CDS:1</fullName>
    </submittedName>
</protein>
<proteinExistence type="predicted"/>
<name>A0ACA9PA45_9GLOM</name>
<gene>
    <name evidence="1" type="ORF">ACOLOM_LOCUS10124</name>
</gene>
<comment type="caution">
    <text evidence="1">The sequence shown here is derived from an EMBL/GenBank/DDBJ whole genome shotgun (WGS) entry which is preliminary data.</text>
</comment>
<keyword evidence="2" id="KW-1185">Reference proteome</keyword>
<dbReference type="EMBL" id="CAJVPT010031600">
    <property type="protein sequence ID" value="CAG8698350.1"/>
    <property type="molecule type" value="Genomic_DNA"/>
</dbReference>
<evidence type="ECO:0000313" key="1">
    <source>
        <dbReference type="EMBL" id="CAG8698350.1"/>
    </source>
</evidence>
<evidence type="ECO:0000313" key="2">
    <source>
        <dbReference type="Proteomes" id="UP000789525"/>
    </source>
</evidence>
<reference evidence="1" key="1">
    <citation type="submission" date="2021-06" db="EMBL/GenBank/DDBJ databases">
        <authorList>
            <person name="Kallberg Y."/>
            <person name="Tangrot J."/>
            <person name="Rosling A."/>
        </authorList>
    </citation>
    <scope>NUCLEOTIDE SEQUENCE</scope>
    <source>
        <strain evidence="1">CL356</strain>
    </source>
</reference>
<feature type="non-terminal residue" evidence="1">
    <location>
        <position position="74"/>
    </location>
</feature>
<organism evidence="1 2">
    <name type="scientific">Acaulospora colombiana</name>
    <dbReference type="NCBI Taxonomy" id="27376"/>
    <lineage>
        <taxon>Eukaryota</taxon>
        <taxon>Fungi</taxon>
        <taxon>Fungi incertae sedis</taxon>
        <taxon>Mucoromycota</taxon>
        <taxon>Glomeromycotina</taxon>
        <taxon>Glomeromycetes</taxon>
        <taxon>Diversisporales</taxon>
        <taxon>Acaulosporaceae</taxon>
        <taxon>Acaulospora</taxon>
    </lineage>
</organism>